<proteinExistence type="predicted"/>
<accession>A0A2S7YPH9</accession>
<feature type="transmembrane region" description="Helical" evidence="1">
    <location>
        <begin position="72"/>
        <end position="92"/>
    </location>
</feature>
<gene>
    <name evidence="2" type="ORF">BB8028_0009g01870</name>
</gene>
<evidence type="ECO:0000313" key="2">
    <source>
        <dbReference type="EMBL" id="PQK17993.1"/>
    </source>
</evidence>
<sequence length="188" mass="20864">MQRQWLWIFIPFLCGVLTITGACCTNDAAPAYARYRRHWEYLILPVLPGLGLGFAAAAIPAEQALRLQQLQYVLQSMIGFLFIYLFQGKGLVSEHRSNTQAKKAGQAPRDGTSLQLGQSRQRLILENVNLEHITTGDLESLLTEEGLDVPGVLESSGERLDIPVKAEGGEPRPDSTTLPEIIKYPYLL</sequence>
<name>A0A2S7YPH9_BEABA</name>
<comment type="caution">
    <text evidence="2">The sequence shown here is derived from an EMBL/GenBank/DDBJ whole genome shotgun (WGS) entry which is preliminary data.</text>
</comment>
<keyword evidence="1" id="KW-0472">Membrane</keyword>
<organism evidence="2 3">
    <name type="scientific">Beauveria bassiana</name>
    <name type="common">White muscardine disease fungus</name>
    <name type="synonym">Tritirachium shiotae</name>
    <dbReference type="NCBI Taxonomy" id="176275"/>
    <lineage>
        <taxon>Eukaryota</taxon>
        <taxon>Fungi</taxon>
        <taxon>Dikarya</taxon>
        <taxon>Ascomycota</taxon>
        <taxon>Pezizomycotina</taxon>
        <taxon>Sordariomycetes</taxon>
        <taxon>Hypocreomycetidae</taxon>
        <taxon>Hypocreales</taxon>
        <taxon>Cordycipitaceae</taxon>
        <taxon>Beauveria</taxon>
    </lineage>
</organism>
<dbReference type="EMBL" id="JRHA01000009">
    <property type="protein sequence ID" value="PQK17993.1"/>
    <property type="molecule type" value="Genomic_DNA"/>
</dbReference>
<evidence type="ECO:0000256" key="1">
    <source>
        <dbReference type="SAM" id="Phobius"/>
    </source>
</evidence>
<feature type="transmembrane region" description="Helical" evidence="1">
    <location>
        <begin position="6"/>
        <end position="29"/>
    </location>
</feature>
<reference evidence="2 3" key="1">
    <citation type="submission" date="2016-07" db="EMBL/GenBank/DDBJ databases">
        <title>Comparative genomics of the entomopathogenic fungus Beauveria bassiana.</title>
        <authorList>
            <person name="Valero Jimenez C.A."/>
            <person name="Zwaan B.J."/>
            <person name="Van Kan J.A."/>
            <person name="Takken W."/>
            <person name="Debets A.J."/>
            <person name="Schoustra S.E."/>
            <person name="Koenraadt C.J."/>
        </authorList>
    </citation>
    <scope>NUCLEOTIDE SEQUENCE [LARGE SCALE GENOMIC DNA]</scope>
    <source>
        <strain evidence="2 3">ARSEF 8028</strain>
    </source>
</reference>
<feature type="transmembrane region" description="Helical" evidence="1">
    <location>
        <begin position="41"/>
        <end position="60"/>
    </location>
</feature>
<dbReference type="PROSITE" id="PS51257">
    <property type="entry name" value="PROKAR_LIPOPROTEIN"/>
    <property type="match status" value="1"/>
</dbReference>
<keyword evidence="1" id="KW-1133">Transmembrane helix</keyword>
<protein>
    <submittedName>
        <fullName evidence="2">Uncharacterized protein</fullName>
    </submittedName>
</protein>
<dbReference type="AlphaFoldDB" id="A0A2S7YPH9"/>
<dbReference type="Proteomes" id="UP000237441">
    <property type="component" value="Unassembled WGS sequence"/>
</dbReference>
<dbReference type="OrthoDB" id="10449373at2759"/>
<evidence type="ECO:0000313" key="3">
    <source>
        <dbReference type="Proteomes" id="UP000237441"/>
    </source>
</evidence>
<keyword evidence="1" id="KW-0812">Transmembrane</keyword>